<name>A0A0G2HR79_9EURO</name>
<comment type="caution">
    <text evidence="2">The sequence shown here is derived from an EMBL/GenBank/DDBJ whole genome shotgun (WGS) entry which is preliminary data.</text>
</comment>
<accession>A0A0G2HR79</accession>
<dbReference type="Proteomes" id="UP000034164">
    <property type="component" value="Unassembled WGS sequence"/>
</dbReference>
<evidence type="ECO:0000256" key="1">
    <source>
        <dbReference type="SAM" id="MobiDB-lite"/>
    </source>
</evidence>
<dbReference type="EMBL" id="LCZI01001520">
    <property type="protein sequence ID" value="KKZ60622.1"/>
    <property type="molecule type" value="Genomic_DNA"/>
</dbReference>
<evidence type="ECO:0000313" key="3">
    <source>
        <dbReference type="Proteomes" id="UP000034164"/>
    </source>
</evidence>
<dbReference type="OrthoDB" id="288987at2759"/>
<evidence type="ECO:0000313" key="2">
    <source>
        <dbReference type="EMBL" id="KKZ60622.1"/>
    </source>
</evidence>
<feature type="region of interest" description="Disordered" evidence="1">
    <location>
        <begin position="29"/>
        <end position="56"/>
    </location>
</feature>
<gene>
    <name evidence="2" type="ORF">EMCG_04723</name>
</gene>
<organism evidence="2 3">
    <name type="scientific">[Emmonsia] crescens</name>
    <dbReference type="NCBI Taxonomy" id="73230"/>
    <lineage>
        <taxon>Eukaryota</taxon>
        <taxon>Fungi</taxon>
        <taxon>Dikarya</taxon>
        <taxon>Ascomycota</taxon>
        <taxon>Pezizomycotina</taxon>
        <taxon>Eurotiomycetes</taxon>
        <taxon>Eurotiomycetidae</taxon>
        <taxon>Onygenales</taxon>
        <taxon>Ajellomycetaceae</taxon>
        <taxon>Emergomyces</taxon>
    </lineage>
</organism>
<proteinExistence type="predicted"/>
<feature type="compositionally biased region" description="Polar residues" evidence="1">
    <location>
        <begin position="29"/>
        <end position="49"/>
    </location>
</feature>
<dbReference type="VEuPathDB" id="FungiDB:EMCG_04723"/>
<protein>
    <submittedName>
        <fullName evidence="2">Uncharacterized protein</fullName>
    </submittedName>
</protein>
<dbReference type="AlphaFoldDB" id="A0A0G2HR79"/>
<sequence>MSSCAILKMDSPFIVTEELQKPHHILQNAQHSAAHNIKNSPVPSATESSANDDDSLDSYIDCPQGCGEIISTAELSSHLDLHMAEGMTFEEAGSAVCKNESLEPEEGDNANTDYIYHDIERPYAHKKQMPSWLRNMLEEGAKVTVSNQIQPDGTLRRVEFVANETSHLIPVLAQLCELDETI</sequence>
<reference evidence="3" key="1">
    <citation type="journal article" date="2015" name="PLoS Genet.">
        <title>The dynamic genome and transcriptome of the human fungal pathogen Blastomyces and close relative Emmonsia.</title>
        <authorList>
            <person name="Munoz J.F."/>
            <person name="Gauthier G.M."/>
            <person name="Desjardins C.A."/>
            <person name="Gallo J.E."/>
            <person name="Holder J."/>
            <person name="Sullivan T.D."/>
            <person name="Marty A.J."/>
            <person name="Carmen J.C."/>
            <person name="Chen Z."/>
            <person name="Ding L."/>
            <person name="Gujja S."/>
            <person name="Magrini V."/>
            <person name="Misas E."/>
            <person name="Mitreva M."/>
            <person name="Priest M."/>
            <person name="Saif S."/>
            <person name="Whiston E.A."/>
            <person name="Young S."/>
            <person name="Zeng Q."/>
            <person name="Goldman W.E."/>
            <person name="Mardis E.R."/>
            <person name="Taylor J.W."/>
            <person name="McEwen J.G."/>
            <person name="Clay O.K."/>
            <person name="Klein B.S."/>
            <person name="Cuomo C.A."/>
        </authorList>
    </citation>
    <scope>NUCLEOTIDE SEQUENCE [LARGE SCALE GENOMIC DNA]</scope>
    <source>
        <strain evidence="3">UAMH 3008</strain>
    </source>
</reference>